<comment type="similarity">
    <text evidence="1">Belongs to the PROTOR family.</text>
</comment>
<name>A0A9Q1HPE0_CONCO</name>
<evidence type="ECO:0000313" key="3">
    <source>
        <dbReference type="Proteomes" id="UP001152803"/>
    </source>
</evidence>
<reference evidence="2" key="1">
    <citation type="journal article" date="2023" name="Science">
        <title>Genome structures resolve the early diversification of teleost fishes.</title>
        <authorList>
            <person name="Parey E."/>
            <person name="Louis A."/>
            <person name="Montfort J."/>
            <person name="Bouchez O."/>
            <person name="Roques C."/>
            <person name="Iampietro C."/>
            <person name="Lluch J."/>
            <person name="Castinel A."/>
            <person name="Donnadieu C."/>
            <person name="Desvignes T."/>
            <person name="Floi Bucao C."/>
            <person name="Jouanno E."/>
            <person name="Wen M."/>
            <person name="Mejri S."/>
            <person name="Dirks R."/>
            <person name="Jansen H."/>
            <person name="Henkel C."/>
            <person name="Chen W.J."/>
            <person name="Zahm M."/>
            <person name="Cabau C."/>
            <person name="Klopp C."/>
            <person name="Thompson A.W."/>
            <person name="Robinson-Rechavi M."/>
            <person name="Braasch I."/>
            <person name="Lecointre G."/>
            <person name="Bobe J."/>
            <person name="Postlethwait J.H."/>
            <person name="Berthelot C."/>
            <person name="Roest Crollius H."/>
            <person name="Guiguen Y."/>
        </authorList>
    </citation>
    <scope>NUCLEOTIDE SEQUENCE</scope>
    <source>
        <strain evidence="2">Concon-B</strain>
    </source>
</reference>
<dbReference type="OrthoDB" id="2290221at2759"/>
<dbReference type="GO" id="GO:0031932">
    <property type="term" value="C:TORC2 complex"/>
    <property type="evidence" value="ECO:0007669"/>
    <property type="project" value="TreeGrafter"/>
</dbReference>
<evidence type="ECO:0000256" key="1">
    <source>
        <dbReference type="ARBA" id="ARBA00010453"/>
    </source>
</evidence>
<dbReference type="PANTHER" id="PTHR32428">
    <property type="entry name" value="TARGET OF RAPAMYCIN COMPLEX 2 SUBUNIT BIT61-RELATED"/>
    <property type="match status" value="1"/>
</dbReference>
<protein>
    <recommendedName>
        <fullName evidence="4">Proline-rich protein 5-like</fullName>
    </recommendedName>
</protein>
<keyword evidence="3" id="KW-1185">Reference proteome</keyword>
<evidence type="ECO:0008006" key="4">
    <source>
        <dbReference type="Google" id="ProtNLM"/>
    </source>
</evidence>
<dbReference type="EMBL" id="JAFJMO010000017">
    <property type="protein sequence ID" value="KAJ8252635.1"/>
    <property type="molecule type" value="Genomic_DNA"/>
</dbReference>
<dbReference type="Pfam" id="PF08539">
    <property type="entry name" value="HbrB"/>
    <property type="match status" value="1"/>
</dbReference>
<dbReference type="PANTHER" id="PTHR32428:SF3">
    <property type="entry name" value="PROLINE-RICH PROTEIN 5-LIKE"/>
    <property type="match status" value="1"/>
</dbReference>
<organism evidence="2 3">
    <name type="scientific">Conger conger</name>
    <name type="common">Conger eel</name>
    <name type="synonym">Muraena conger</name>
    <dbReference type="NCBI Taxonomy" id="82655"/>
    <lineage>
        <taxon>Eukaryota</taxon>
        <taxon>Metazoa</taxon>
        <taxon>Chordata</taxon>
        <taxon>Craniata</taxon>
        <taxon>Vertebrata</taxon>
        <taxon>Euteleostomi</taxon>
        <taxon>Actinopterygii</taxon>
        <taxon>Neopterygii</taxon>
        <taxon>Teleostei</taxon>
        <taxon>Anguilliformes</taxon>
        <taxon>Congridae</taxon>
        <taxon>Conger</taxon>
    </lineage>
</organism>
<sequence length="416" mass="44825">MLGVAGGKAGLVEPNQECEELKEGSQYPAVGFTPPALRNSVTGHTSPSPSVSGVGSLCCARDARSRDARSRNAGSRRDRRKLTRLCSRLLSNLQLSNASVWNSVQSAVIKVFQGGGLQANELYSLNESIRWLLKTELGSFITEYFQNQLLNKGLIYITEKIQLYEGDSQLLILSEMWGRFFTEILPTLQAIFYPVQGQELTVRQMSLLGFRDLVLLKLPLEELLPAAPPPPPPAITQMLLVLQGIHEPSGPTQQYYQLERLVEMVVSPYLGNYRHRSHAACYIECRMSRTRSTAATHFGQPEILVTQHASDSCSLGPLVEQDGEAYLEKVGGVRRHTVANAHSDLQLLSVASMMHPGMAEDCGGGGTCGGVGGGASNGGGGPRAFGSEPHILDSPVGVVVLSRQQGSAEVGCAPPS</sequence>
<proteinExistence type="inferred from homology"/>
<evidence type="ECO:0000313" key="2">
    <source>
        <dbReference type="EMBL" id="KAJ8252635.1"/>
    </source>
</evidence>
<comment type="caution">
    <text evidence="2">The sequence shown here is derived from an EMBL/GenBank/DDBJ whole genome shotgun (WGS) entry which is preliminary data.</text>
</comment>
<dbReference type="AlphaFoldDB" id="A0A9Q1HPE0"/>
<dbReference type="GO" id="GO:0038203">
    <property type="term" value="P:TORC2 signaling"/>
    <property type="evidence" value="ECO:0007669"/>
    <property type="project" value="TreeGrafter"/>
</dbReference>
<dbReference type="InterPro" id="IPR013745">
    <property type="entry name" value="Bit61/PRR5"/>
</dbReference>
<gene>
    <name evidence="2" type="ORF">COCON_G00219470</name>
</gene>
<dbReference type="Proteomes" id="UP001152803">
    <property type="component" value="Unassembled WGS sequence"/>
</dbReference>
<accession>A0A9Q1HPE0</accession>